<accession>A0AA36B9R6</accession>
<dbReference type="EMBL" id="OX597824">
    <property type="protein sequence ID" value="CAI9730425.1"/>
    <property type="molecule type" value="Genomic_DNA"/>
</dbReference>
<sequence>MIILMKNKIITNLIEEFQLTEIIIFNNSFLEESIRWLFANSKIKKAKRVIKTAAKQNRVDFERIWSIALKETSLREVSGHVNENFCNSRGSDPKVTTDDTTLKHTGTCVGKEVTKPVPSLISSKNEESKGVGFGLSVIASRIGSTVAPYFKLLAVYVPWAFGVVLGTGCTIAAVLVLFALPETKNQILPQTVEDLNKMRAEEKEKKMKIKTRKTIS</sequence>
<evidence type="ECO:0000256" key="1">
    <source>
        <dbReference type="SAM" id="Phobius"/>
    </source>
</evidence>
<dbReference type="AlphaFoldDB" id="A0AA36B9R6"/>
<keyword evidence="3" id="KW-1185">Reference proteome</keyword>
<reference evidence="2" key="1">
    <citation type="submission" date="2023-08" db="EMBL/GenBank/DDBJ databases">
        <authorList>
            <person name="Alioto T."/>
            <person name="Alioto T."/>
            <person name="Gomez Garrido J."/>
        </authorList>
    </citation>
    <scope>NUCLEOTIDE SEQUENCE</scope>
</reference>
<name>A0AA36B9R6_OCTVU</name>
<proteinExistence type="predicted"/>
<dbReference type="Proteomes" id="UP001162480">
    <property type="component" value="Chromosome 11"/>
</dbReference>
<evidence type="ECO:0000313" key="2">
    <source>
        <dbReference type="EMBL" id="CAI9730425.1"/>
    </source>
</evidence>
<evidence type="ECO:0000313" key="3">
    <source>
        <dbReference type="Proteomes" id="UP001162480"/>
    </source>
</evidence>
<protein>
    <submittedName>
        <fullName evidence="2">Uncharacterized protein</fullName>
    </submittedName>
</protein>
<organism evidence="2 3">
    <name type="scientific">Octopus vulgaris</name>
    <name type="common">Common octopus</name>
    <dbReference type="NCBI Taxonomy" id="6645"/>
    <lineage>
        <taxon>Eukaryota</taxon>
        <taxon>Metazoa</taxon>
        <taxon>Spiralia</taxon>
        <taxon>Lophotrochozoa</taxon>
        <taxon>Mollusca</taxon>
        <taxon>Cephalopoda</taxon>
        <taxon>Coleoidea</taxon>
        <taxon>Octopodiformes</taxon>
        <taxon>Octopoda</taxon>
        <taxon>Incirrata</taxon>
        <taxon>Octopodidae</taxon>
        <taxon>Octopus</taxon>
    </lineage>
</organism>
<keyword evidence="1" id="KW-1133">Transmembrane helix</keyword>
<dbReference type="Gene3D" id="1.20.1250.20">
    <property type="entry name" value="MFS general substrate transporter like domains"/>
    <property type="match status" value="1"/>
</dbReference>
<feature type="transmembrane region" description="Helical" evidence="1">
    <location>
        <begin position="156"/>
        <end position="180"/>
    </location>
</feature>
<gene>
    <name evidence="2" type="ORF">OCTVUL_1B030392</name>
</gene>
<keyword evidence="1" id="KW-0472">Membrane</keyword>
<keyword evidence="1" id="KW-0812">Transmembrane</keyword>
<dbReference type="InterPro" id="IPR036259">
    <property type="entry name" value="MFS_trans_sf"/>
</dbReference>